<sequence>MANEEIRQGSEQYREVIESAEACTHVDQGRPKDEVVPGVVQVNKYWSAEQNSLLANSGTVAHDCWGKLIGTGLIGSSSESRRVRLNKLSKNDDVEIQDHEAREVCTLEG</sequence>
<reference evidence="1 2" key="1">
    <citation type="submission" date="2017-12" db="EMBL/GenBank/DDBJ databases">
        <title>Comparative genomics of Botrytis spp.</title>
        <authorList>
            <person name="Valero-Jimenez C.A."/>
            <person name="Tapia P."/>
            <person name="Veloso J."/>
            <person name="Silva-Moreno E."/>
            <person name="Staats M."/>
            <person name="Valdes J.H."/>
            <person name="Van Kan J.A.L."/>
        </authorList>
    </citation>
    <scope>NUCLEOTIDE SEQUENCE [LARGE SCALE GENOMIC DNA]</scope>
    <source>
        <strain evidence="1 2">MUCL435</strain>
    </source>
</reference>
<comment type="caution">
    <text evidence="1">The sequence shown here is derived from an EMBL/GenBank/DDBJ whole genome shotgun (WGS) entry which is preliminary data.</text>
</comment>
<dbReference type="Proteomes" id="UP000308671">
    <property type="component" value="Unassembled WGS sequence"/>
</dbReference>
<gene>
    <name evidence="1" type="ORF">BGAL_0103g00110</name>
</gene>
<evidence type="ECO:0000313" key="1">
    <source>
        <dbReference type="EMBL" id="THV51652.1"/>
    </source>
</evidence>
<name>A0A4S8R4K6_9HELO</name>
<dbReference type="AlphaFoldDB" id="A0A4S8R4K6"/>
<organism evidence="1 2">
    <name type="scientific">Botrytis galanthina</name>
    <dbReference type="NCBI Taxonomy" id="278940"/>
    <lineage>
        <taxon>Eukaryota</taxon>
        <taxon>Fungi</taxon>
        <taxon>Dikarya</taxon>
        <taxon>Ascomycota</taxon>
        <taxon>Pezizomycotina</taxon>
        <taxon>Leotiomycetes</taxon>
        <taxon>Helotiales</taxon>
        <taxon>Sclerotiniaceae</taxon>
        <taxon>Botrytis</taxon>
    </lineage>
</organism>
<dbReference type="EMBL" id="PQXL01000103">
    <property type="protein sequence ID" value="THV51652.1"/>
    <property type="molecule type" value="Genomic_DNA"/>
</dbReference>
<evidence type="ECO:0000313" key="2">
    <source>
        <dbReference type="Proteomes" id="UP000308671"/>
    </source>
</evidence>
<accession>A0A4S8R4K6</accession>
<keyword evidence="2" id="KW-1185">Reference proteome</keyword>
<proteinExistence type="predicted"/>
<protein>
    <submittedName>
        <fullName evidence="1">Uncharacterized protein</fullName>
    </submittedName>
</protein>